<keyword evidence="8" id="KW-1185">Reference proteome</keyword>
<keyword evidence="4" id="KW-0378">Hydrolase</keyword>
<dbReference type="PANTHER" id="PTHR20854">
    <property type="entry name" value="INOSITOL MONOPHOSPHATASE"/>
    <property type="match status" value="1"/>
</dbReference>
<dbReference type="InterPro" id="IPR000760">
    <property type="entry name" value="Inositol_monophosphatase-like"/>
</dbReference>
<dbReference type="GO" id="GO:0007165">
    <property type="term" value="P:signal transduction"/>
    <property type="evidence" value="ECO:0007669"/>
    <property type="project" value="TreeGrafter"/>
</dbReference>
<evidence type="ECO:0000256" key="5">
    <source>
        <dbReference type="ARBA" id="ARBA00022842"/>
    </source>
</evidence>
<sequence>MVFQKRHELIKGWILEAATMILKSLQEELTVEVKTHRNDLVTNMDKAVEVFLISKIQERFPTERIMGEEGFGNSFQDLEGTVWIIDPIDGTLNFIKQKRNFAIMIGVYHNGIGQMGYIYDVMEDEMYWAVKGQGAYCNDEKLPMVEDTSLKEGLVAINSGMFATNRYHAAEMGLASSGVRMVGSAGVETAHVVSGRLAAYLSYSLCPWDIAAGKVIAEEVGLVYKKLDGKEVDLLSKNGIIVATPKAYQEILTDYLLKP</sequence>
<dbReference type="Gene3D" id="3.40.190.80">
    <property type="match status" value="1"/>
</dbReference>
<dbReference type="RefSeq" id="WP_034569294.1">
    <property type="nucleotide sequence ID" value="NZ_JQBS01000035.1"/>
</dbReference>
<dbReference type="InterPro" id="IPR020583">
    <property type="entry name" value="Inositol_monoP_metal-BS"/>
</dbReference>
<organism evidence="7 8">
    <name type="scientific">Carnobacterium divergens DSM 20623</name>
    <dbReference type="NCBI Taxonomy" id="1449336"/>
    <lineage>
        <taxon>Bacteria</taxon>
        <taxon>Bacillati</taxon>
        <taxon>Bacillota</taxon>
        <taxon>Bacilli</taxon>
        <taxon>Lactobacillales</taxon>
        <taxon>Carnobacteriaceae</taxon>
        <taxon>Carnobacterium</taxon>
    </lineage>
</organism>
<evidence type="ECO:0000256" key="4">
    <source>
        <dbReference type="ARBA" id="ARBA00022801"/>
    </source>
</evidence>
<dbReference type="PATRIC" id="fig|1449336.4.peg.2128"/>
<keyword evidence="3 6" id="KW-0479">Metal-binding</keyword>
<dbReference type="EMBL" id="JQBS01000035">
    <property type="protein sequence ID" value="KRN54508.1"/>
    <property type="molecule type" value="Genomic_DNA"/>
</dbReference>
<keyword evidence="5 6" id="KW-0460">Magnesium</keyword>
<protein>
    <submittedName>
        <fullName evidence="7">Inositol monophosphatase</fullName>
    </submittedName>
</protein>
<comment type="caution">
    <text evidence="7">The sequence shown here is derived from an EMBL/GenBank/DDBJ whole genome shotgun (WGS) entry which is preliminary data.</text>
</comment>
<comment type="cofactor">
    <cofactor evidence="1 6">
        <name>Mg(2+)</name>
        <dbReference type="ChEBI" id="CHEBI:18420"/>
    </cofactor>
</comment>
<dbReference type="GO" id="GO:0008934">
    <property type="term" value="F:inositol monophosphate 1-phosphatase activity"/>
    <property type="evidence" value="ECO:0007669"/>
    <property type="project" value="TreeGrafter"/>
</dbReference>
<feature type="binding site" evidence="6">
    <location>
        <position position="86"/>
    </location>
    <ligand>
        <name>Mg(2+)</name>
        <dbReference type="ChEBI" id="CHEBI:18420"/>
        <label>1</label>
        <note>catalytic</note>
    </ligand>
</feature>
<proteinExistence type="predicted"/>
<evidence type="ECO:0000313" key="8">
    <source>
        <dbReference type="Proteomes" id="UP000051658"/>
    </source>
</evidence>
<dbReference type="InterPro" id="IPR020552">
    <property type="entry name" value="Inositol_monoPase_Li-sen"/>
</dbReference>
<dbReference type="UniPathway" id="UPA00823">
    <property type="reaction ID" value="UER00788"/>
</dbReference>
<dbReference type="GO" id="GO:0046872">
    <property type="term" value="F:metal ion binding"/>
    <property type="evidence" value="ECO:0007669"/>
    <property type="project" value="UniProtKB-KW"/>
</dbReference>
<dbReference type="SUPFAM" id="SSF56655">
    <property type="entry name" value="Carbohydrate phosphatase"/>
    <property type="match status" value="1"/>
</dbReference>
<evidence type="ECO:0000256" key="2">
    <source>
        <dbReference type="ARBA" id="ARBA00005152"/>
    </source>
</evidence>
<evidence type="ECO:0000256" key="6">
    <source>
        <dbReference type="PIRSR" id="PIRSR600760-2"/>
    </source>
</evidence>
<dbReference type="eggNOG" id="COG0483">
    <property type="taxonomic scope" value="Bacteria"/>
</dbReference>
<feature type="binding site" evidence="6">
    <location>
        <position position="68"/>
    </location>
    <ligand>
        <name>Mg(2+)</name>
        <dbReference type="ChEBI" id="CHEBI:18420"/>
        <label>1</label>
        <note>catalytic</note>
    </ligand>
</feature>
<dbReference type="GO" id="GO:0006021">
    <property type="term" value="P:inositol biosynthetic process"/>
    <property type="evidence" value="ECO:0007669"/>
    <property type="project" value="UniProtKB-UniPathway"/>
</dbReference>
<accession>A0A0R2HVW8</accession>
<gene>
    <name evidence="7" type="ORF">IV74_GL002091</name>
</gene>
<dbReference type="AlphaFoldDB" id="A0A0R2HVW8"/>
<dbReference type="FunFam" id="3.30.540.10:FF:000003">
    <property type="entry name" value="Inositol-1-monophosphatase"/>
    <property type="match status" value="1"/>
</dbReference>
<feature type="binding site" evidence="6">
    <location>
        <position position="88"/>
    </location>
    <ligand>
        <name>Mg(2+)</name>
        <dbReference type="ChEBI" id="CHEBI:18420"/>
        <label>1</label>
        <note>catalytic</note>
    </ligand>
</feature>
<evidence type="ECO:0000313" key="7">
    <source>
        <dbReference type="EMBL" id="KRN54508.1"/>
    </source>
</evidence>
<dbReference type="GeneID" id="89589082"/>
<comment type="pathway">
    <text evidence="2">Polyol metabolism; myo-inositol biosynthesis; myo-inositol from D-glucose 6-phosphate: step 2/2.</text>
</comment>
<dbReference type="GO" id="GO:0046854">
    <property type="term" value="P:phosphatidylinositol phosphate biosynthetic process"/>
    <property type="evidence" value="ECO:0007669"/>
    <property type="project" value="InterPro"/>
</dbReference>
<feature type="binding site" evidence="6">
    <location>
        <position position="209"/>
    </location>
    <ligand>
        <name>Mg(2+)</name>
        <dbReference type="ChEBI" id="CHEBI:18420"/>
        <label>1</label>
        <note>catalytic</note>
    </ligand>
</feature>
<evidence type="ECO:0000256" key="3">
    <source>
        <dbReference type="ARBA" id="ARBA00022723"/>
    </source>
</evidence>
<feature type="binding site" evidence="6">
    <location>
        <position position="89"/>
    </location>
    <ligand>
        <name>Mg(2+)</name>
        <dbReference type="ChEBI" id="CHEBI:18420"/>
        <label>1</label>
        <note>catalytic</note>
    </ligand>
</feature>
<name>A0A0R2HVW8_CARDV</name>
<reference evidence="7 8" key="1">
    <citation type="journal article" date="2015" name="Genome Announc.">
        <title>Expanding the biotechnology potential of lactobacilli through comparative genomics of 213 strains and associated genera.</title>
        <authorList>
            <person name="Sun Z."/>
            <person name="Harris H.M."/>
            <person name="McCann A."/>
            <person name="Guo C."/>
            <person name="Argimon S."/>
            <person name="Zhang W."/>
            <person name="Yang X."/>
            <person name="Jeffery I.B."/>
            <person name="Cooney J.C."/>
            <person name="Kagawa T.F."/>
            <person name="Liu W."/>
            <person name="Song Y."/>
            <person name="Salvetti E."/>
            <person name="Wrobel A."/>
            <person name="Rasinkangas P."/>
            <person name="Parkhill J."/>
            <person name="Rea M.C."/>
            <person name="O'Sullivan O."/>
            <person name="Ritari J."/>
            <person name="Douillard F.P."/>
            <person name="Paul Ross R."/>
            <person name="Yang R."/>
            <person name="Briner A.E."/>
            <person name="Felis G.E."/>
            <person name="de Vos W.M."/>
            <person name="Barrangou R."/>
            <person name="Klaenhammer T.R."/>
            <person name="Caufield P.W."/>
            <person name="Cui Y."/>
            <person name="Zhang H."/>
            <person name="O'Toole P.W."/>
        </authorList>
    </citation>
    <scope>NUCLEOTIDE SEQUENCE [LARGE SCALE GENOMIC DNA]</scope>
    <source>
        <strain evidence="7 8">DSM 20623</strain>
    </source>
</reference>
<dbReference type="Gene3D" id="3.30.540.10">
    <property type="entry name" value="Fructose-1,6-Bisphosphatase, subunit A, domain 1"/>
    <property type="match status" value="1"/>
</dbReference>
<dbReference type="Proteomes" id="UP000051658">
    <property type="component" value="Unassembled WGS sequence"/>
</dbReference>
<dbReference type="PRINTS" id="PR00377">
    <property type="entry name" value="IMPHPHTASES"/>
</dbReference>
<dbReference type="PROSITE" id="PS00629">
    <property type="entry name" value="IMP_1"/>
    <property type="match status" value="1"/>
</dbReference>
<dbReference type="CDD" id="cd01637">
    <property type="entry name" value="IMPase_like"/>
    <property type="match status" value="1"/>
</dbReference>
<dbReference type="PANTHER" id="PTHR20854:SF4">
    <property type="entry name" value="INOSITOL-1-MONOPHOSPHATASE-RELATED"/>
    <property type="match status" value="1"/>
</dbReference>
<dbReference type="Pfam" id="PF00459">
    <property type="entry name" value="Inositol_P"/>
    <property type="match status" value="1"/>
</dbReference>
<dbReference type="PRINTS" id="PR00378">
    <property type="entry name" value="LIIMPHPHTASE"/>
</dbReference>
<evidence type="ECO:0000256" key="1">
    <source>
        <dbReference type="ARBA" id="ARBA00001946"/>
    </source>
</evidence>